<dbReference type="InterPro" id="IPR006531">
    <property type="entry name" value="Gp5/Vgr_OB"/>
</dbReference>
<dbReference type="Gene3D" id="4.10.220.110">
    <property type="match status" value="1"/>
</dbReference>
<dbReference type="SUPFAM" id="SSF69255">
    <property type="entry name" value="gp5 N-terminal domain-like"/>
    <property type="match status" value="1"/>
</dbReference>
<dbReference type="InterPro" id="IPR006533">
    <property type="entry name" value="T6SS_Vgr_RhsGE"/>
</dbReference>
<dbReference type="SUPFAM" id="SSF69279">
    <property type="entry name" value="Phage tail proteins"/>
    <property type="match status" value="2"/>
</dbReference>
<feature type="domain" description="Putative type VI secretion system Rhs element associated Vgr" evidence="4">
    <location>
        <begin position="522"/>
        <end position="626"/>
    </location>
</feature>
<name>A0A494X3E9_9BURK</name>
<gene>
    <name evidence="5" type="ORF">D7S89_20585</name>
</gene>
<dbReference type="Gene3D" id="2.40.50.230">
    <property type="entry name" value="Gp5 N-terminal domain"/>
    <property type="match status" value="1"/>
</dbReference>
<dbReference type="InterPro" id="IPR017847">
    <property type="entry name" value="T6SS_RhsGE_Vgr_subset"/>
</dbReference>
<evidence type="ECO:0000259" key="4">
    <source>
        <dbReference type="Pfam" id="PF13296"/>
    </source>
</evidence>
<accession>A0A494X3E9</accession>
<dbReference type="Pfam" id="PF10106">
    <property type="entry name" value="DUF2345"/>
    <property type="match status" value="1"/>
</dbReference>
<dbReference type="OrthoDB" id="1907165at2"/>
<comment type="caution">
    <text evidence="5">The sequence shown here is derived from an EMBL/GenBank/DDBJ whole genome shotgun (WGS) entry which is preliminary data.</text>
</comment>
<dbReference type="Pfam" id="PF05954">
    <property type="entry name" value="Phage_GPD"/>
    <property type="match status" value="1"/>
</dbReference>
<evidence type="ECO:0000313" key="6">
    <source>
        <dbReference type="Proteomes" id="UP000280434"/>
    </source>
</evidence>
<keyword evidence="6" id="KW-1185">Reference proteome</keyword>
<dbReference type="InterPro" id="IPR028244">
    <property type="entry name" value="T6SS_Rhs_Vgr_dom"/>
</dbReference>
<dbReference type="Proteomes" id="UP000280434">
    <property type="component" value="Unassembled WGS sequence"/>
</dbReference>
<dbReference type="RefSeq" id="WP_121280580.1">
    <property type="nucleotide sequence ID" value="NZ_RBZV01000010.1"/>
</dbReference>
<feature type="domain" description="Gp5/Type VI secretion system Vgr protein OB-fold" evidence="2">
    <location>
        <begin position="434"/>
        <end position="499"/>
    </location>
</feature>
<organism evidence="5 6">
    <name type="scientific">Trinickia fusca</name>
    <dbReference type="NCBI Taxonomy" id="2419777"/>
    <lineage>
        <taxon>Bacteria</taxon>
        <taxon>Pseudomonadati</taxon>
        <taxon>Pseudomonadota</taxon>
        <taxon>Betaproteobacteria</taxon>
        <taxon>Burkholderiales</taxon>
        <taxon>Burkholderiaceae</taxon>
        <taxon>Trinickia</taxon>
    </lineage>
</organism>
<dbReference type="InterPro" id="IPR018769">
    <property type="entry name" value="VgrG2_DUF2345"/>
</dbReference>
<sequence>MSANKLYDMLINGNAQYNRLIKLDTPLGTDCLLPLQVKGTSRLGRDYEFTVDVVTTRREIELQALIAQPVTLWVQQTDGSYLPHHGYVHTFSRLGSDGYLTYFQLQFSSWLYFLHLRRDMRDWQEQSEEQILADVYHQHPQAKFRFELRRTCPQSSYCVQADSDWNFMHRRMEPVGMFGRFEQAQDGKSHTWVVIDDAFFVPPLDQRTVRFSRASLNDEADGLTQWIEKGQLDSAQLTTRTFDYKRADLNKEIATSREDVPAQERLPSDGEVYDYAGAYGWGETQDGEFLARIRMEEWESRSRRFHGVGGLRSAMPGRWFELQGHPIHDEGRPQEREFLIIAADWIIQNNLPGANGSVDFPQSLSEELKQARAAQGQQGGAIIKHPDGSQGFYRVELEAQRRRVPYRSPFEHHKPVMQLQNGIVAGPDKEEIYTDALNRVKVWFPWNRRNSGDEGASCWVRAAFPDAGSDRGGTYPLRKGDEVIIDWLGGDCDRPIIVSRMHGGNTAPIWNTHGLLSGHRSKEYGGSGYNQIVMDDSTGQNRLHLYSTSAQSHLHLGYLIQHTDNTRGAYLGTGFDLKSDAYGAVRAGKGLYVTTHATSVNQPMAAGAASEQLVNAESVMEAMSEASVTGNAESLQPGQDALKQFTDATQHSVAGAATGGRTAGGGTGNANGFAKPIMLMASPAGIGLTTQQSTQITADQQVNIVSGQNTHVVTGKSLIASIKEKLSVFVQNAGMKLFASKGKVEIQAQSDAMTLAALKDLTITSSDGKIVLSASKEIWIGAGGSYIKINGSQIENGTPGQILEKCASWSKEGATSVQQQRQEFFQSQKELKYSQQLLLDDVLHKPDGVAAPVKYQFLAEDGMLLGSGMLDGAGKTLRAFTETPQQIKTIIDVNEGKWTTLKYDDPFDLASNLTDHPNAGVFDYADHEHVQDVPDGPGDEDDTNI</sequence>
<dbReference type="Gene3D" id="2.30.110.50">
    <property type="match status" value="1"/>
</dbReference>
<dbReference type="Pfam" id="PF04717">
    <property type="entry name" value="Phage_base_V"/>
    <property type="match status" value="1"/>
</dbReference>
<dbReference type="Pfam" id="PF13296">
    <property type="entry name" value="T6SS_Vgr"/>
    <property type="match status" value="1"/>
</dbReference>
<protein>
    <submittedName>
        <fullName evidence="5">Type VI secretion system tip protein VgrG</fullName>
    </submittedName>
</protein>
<dbReference type="EMBL" id="RBZV01000010">
    <property type="protein sequence ID" value="RKP45228.1"/>
    <property type="molecule type" value="Genomic_DNA"/>
</dbReference>
<reference evidence="5 6" key="1">
    <citation type="submission" date="2018-10" db="EMBL/GenBank/DDBJ databases">
        <title>Paraburkholderia sp. 7MK8-2, isolated from soil.</title>
        <authorList>
            <person name="Gao Z.-H."/>
            <person name="Qiu L.-H."/>
        </authorList>
    </citation>
    <scope>NUCLEOTIDE SEQUENCE [LARGE SCALE GENOMIC DNA]</scope>
    <source>
        <strain evidence="5 6">7MK8-2</strain>
    </source>
</reference>
<comment type="similarity">
    <text evidence="1">Belongs to the VgrG protein family.</text>
</comment>
<proteinExistence type="inferred from homology"/>
<evidence type="ECO:0000313" key="5">
    <source>
        <dbReference type="EMBL" id="RKP45228.1"/>
    </source>
</evidence>
<dbReference type="NCBIfam" id="TIGR01646">
    <property type="entry name" value="vgr_GE"/>
    <property type="match status" value="1"/>
</dbReference>
<dbReference type="AlphaFoldDB" id="A0A494X3E9"/>
<dbReference type="InterPro" id="IPR037026">
    <property type="entry name" value="Vgr_OB-fold_dom_sf"/>
</dbReference>
<evidence type="ECO:0000259" key="2">
    <source>
        <dbReference type="Pfam" id="PF04717"/>
    </source>
</evidence>
<evidence type="ECO:0000259" key="3">
    <source>
        <dbReference type="Pfam" id="PF10106"/>
    </source>
</evidence>
<dbReference type="NCBIfam" id="TIGR03361">
    <property type="entry name" value="VI_Rhs_Vgr"/>
    <property type="match status" value="1"/>
</dbReference>
<evidence type="ECO:0000256" key="1">
    <source>
        <dbReference type="ARBA" id="ARBA00005558"/>
    </source>
</evidence>
<feature type="domain" description="DUF2345" evidence="3">
    <location>
        <begin position="666"/>
        <end position="814"/>
    </location>
</feature>
<dbReference type="Gene3D" id="3.55.50.10">
    <property type="entry name" value="Baseplate protein-like domains"/>
    <property type="match status" value="1"/>
</dbReference>